<sequence length="127" mass="13797">MLIAKLLVTAGGLGLMALVAWYFWFSREAGVRAETTAGGRQEVTVVVKAGYDPDVVVVEAGRPVRLNFRREEAAGCSERVVFPAFDKSARLPTGETVSIDLDPPGPGEYEFACQMGMYRGKLVVERA</sequence>
<dbReference type="AlphaFoldDB" id="A0A0K2SQ77"/>
<proteinExistence type="predicted"/>
<keyword evidence="1" id="KW-0472">Membrane</keyword>
<keyword evidence="1" id="KW-1133">Transmembrane helix</keyword>
<dbReference type="Proteomes" id="UP000065807">
    <property type="component" value="Chromosome"/>
</dbReference>
<dbReference type="EMBL" id="AP014924">
    <property type="protein sequence ID" value="BAS29283.1"/>
    <property type="molecule type" value="Genomic_DNA"/>
</dbReference>
<evidence type="ECO:0000256" key="1">
    <source>
        <dbReference type="SAM" id="Phobius"/>
    </source>
</evidence>
<dbReference type="Gene3D" id="2.60.40.420">
    <property type="entry name" value="Cupredoxins - blue copper proteins"/>
    <property type="match status" value="1"/>
</dbReference>
<name>A0A0K2SQ77_LIMPI</name>
<feature type="transmembrane region" description="Helical" evidence="1">
    <location>
        <begin position="6"/>
        <end position="25"/>
    </location>
</feature>
<dbReference type="SUPFAM" id="SSF49503">
    <property type="entry name" value="Cupredoxins"/>
    <property type="match status" value="1"/>
</dbReference>
<keyword evidence="1" id="KW-0812">Transmembrane</keyword>
<evidence type="ECO:0000313" key="4">
    <source>
        <dbReference type="Proteomes" id="UP000065807"/>
    </source>
</evidence>
<dbReference type="InterPro" id="IPR008972">
    <property type="entry name" value="Cupredoxin"/>
</dbReference>
<organism evidence="3 4">
    <name type="scientific">Limnochorda pilosa</name>
    <dbReference type="NCBI Taxonomy" id="1555112"/>
    <lineage>
        <taxon>Bacteria</taxon>
        <taxon>Bacillati</taxon>
        <taxon>Bacillota</taxon>
        <taxon>Limnochordia</taxon>
        <taxon>Limnochordales</taxon>
        <taxon>Limnochordaceae</taxon>
        <taxon>Limnochorda</taxon>
    </lineage>
</organism>
<evidence type="ECO:0000259" key="2">
    <source>
        <dbReference type="Pfam" id="PF13473"/>
    </source>
</evidence>
<dbReference type="OrthoDB" id="9800141at2"/>
<dbReference type="RefSeq" id="WP_068140826.1">
    <property type="nucleotide sequence ID" value="NZ_AP014924.1"/>
</dbReference>
<feature type="domain" description="EfeO-type cupredoxin-like" evidence="2">
    <location>
        <begin position="16"/>
        <end position="124"/>
    </location>
</feature>
<dbReference type="STRING" id="1555112.LIP_3471"/>
<reference evidence="4" key="2">
    <citation type="journal article" date="2016" name="Int. J. Syst. Evol. Microbiol.">
        <title>Complete genome sequence and cell structure of Limnochorda pilosa, a Gram-negative spore-former within the phylum Firmicutes.</title>
        <authorList>
            <person name="Watanabe M."/>
            <person name="Kojima H."/>
            <person name="Fukui M."/>
        </authorList>
    </citation>
    <scope>NUCLEOTIDE SEQUENCE [LARGE SCALE GENOMIC DNA]</scope>
    <source>
        <strain evidence="4">HC45</strain>
    </source>
</reference>
<protein>
    <recommendedName>
        <fullName evidence="2">EfeO-type cupredoxin-like domain-containing protein</fullName>
    </recommendedName>
</protein>
<gene>
    <name evidence="3" type="ORF">LIP_3471</name>
</gene>
<dbReference type="InterPro" id="IPR028096">
    <property type="entry name" value="EfeO_Cupredoxin"/>
</dbReference>
<dbReference type="KEGG" id="lpil:LIP_3471"/>
<keyword evidence="4" id="KW-1185">Reference proteome</keyword>
<reference evidence="4" key="1">
    <citation type="submission" date="2015-07" db="EMBL/GenBank/DDBJ databases">
        <title>Complete genome sequence and phylogenetic analysis of Limnochorda pilosa.</title>
        <authorList>
            <person name="Watanabe M."/>
            <person name="Kojima H."/>
            <person name="Fukui M."/>
        </authorList>
    </citation>
    <scope>NUCLEOTIDE SEQUENCE [LARGE SCALE GENOMIC DNA]</scope>
    <source>
        <strain evidence="4">HC45</strain>
    </source>
</reference>
<evidence type="ECO:0000313" key="3">
    <source>
        <dbReference type="EMBL" id="BAS29283.1"/>
    </source>
</evidence>
<accession>A0A0K2SQ77</accession>
<dbReference type="Pfam" id="PF13473">
    <property type="entry name" value="Cupredoxin_1"/>
    <property type="match status" value="1"/>
</dbReference>